<dbReference type="SUPFAM" id="SSF47694">
    <property type="entry name" value="Cytochrome c oxidase subunit h"/>
    <property type="match status" value="1"/>
</dbReference>
<sequence>PRPSPRRKCPQRPAPFPPLGPRGDFGDRNGDFGPPEVIFWRSSERFGAVWSRFETFPGASVSGPAAIFPPGAALRPEGVALWSFGDVTSGGALAVPARLVGSGARRTGVTLRSGAMAEDIKAKLERYKTAPFDSRFPNQNQTKNCWQNYLGETPKTPKTTPKTHLGPPKYTWEPETPQKHPKKL</sequence>
<dbReference type="OrthoDB" id="1107506at2759"/>
<keyword evidence="2" id="KW-0496">Mitochondrion</keyword>
<evidence type="ECO:0000256" key="1">
    <source>
        <dbReference type="ARBA" id="ARBA00004173"/>
    </source>
</evidence>
<dbReference type="GO" id="GO:0005739">
    <property type="term" value="C:mitochondrion"/>
    <property type="evidence" value="ECO:0007669"/>
    <property type="project" value="UniProtKB-SubCell"/>
</dbReference>
<comment type="subcellular location">
    <subcellularLocation>
        <location evidence="1">Mitochondrion</location>
    </subcellularLocation>
</comment>
<evidence type="ECO:0000313" key="4">
    <source>
        <dbReference type="Proteomes" id="UP000504624"/>
    </source>
</evidence>
<feature type="compositionally biased region" description="Low complexity" evidence="3">
    <location>
        <begin position="153"/>
        <end position="163"/>
    </location>
</feature>
<evidence type="ECO:0000256" key="2">
    <source>
        <dbReference type="ARBA" id="ARBA00023128"/>
    </source>
</evidence>
<proteinExistence type="predicted"/>
<feature type="non-terminal residue" evidence="5">
    <location>
        <position position="1"/>
    </location>
</feature>
<dbReference type="AlphaFoldDB" id="A0A6J0JB41"/>
<dbReference type="Gene3D" id="1.10.10.140">
    <property type="entry name" value="Cytochrome c oxidase, subunit VIb"/>
    <property type="match status" value="1"/>
</dbReference>
<dbReference type="GO" id="GO:0045277">
    <property type="term" value="C:respiratory chain complex IV"/>
    <property type="evidence" value="ECO:0007669"/>
    <property type="project" value="InterPro"/>
</dbReference>
<evidence type="ECO:0000256" key="3">
    <source>
        <dbReference type="SAM" id="MobiDB-lite"/>
    </source>
</evidence>
<dbReference type="Proteomes" id="UP000504624">
    <property type="component" value="Unplaced"/>
</dbReference>
<evidence type="ECO:0000313" key="5">
    <source>
        <dbReference type="RefSeq" id="XP_017695526.1"/>
    </source>
</evidence>
<dbReference type="InterPro" id="IPR036549">
    <property type="entry name" value="CX6/COA6-like_sf"/>
</dbReference>
<dbReference type="PANTHER" id="PTHR11387">
    <property type="entry name" value="CYTOCHROME C OXIDASE SUBUNIT 6B"/>
    <property type="match status" value="1"/>
</dbReference>
<dbReference type="InterPro" id="IPR003213">
    <property type="entry name" value="Cyt_c_oxidase_su6B"/>
</dbReference>
<organism evidence="4 5">
    <name type="scientific">Lepidothrix coronata</name>
    <name type="common">blue-crowned manakin</name>
    <dbReference type="NCBI Taxonomy" id="321398"/>
    <lineage>
        <taxon>Eukaryota</taxon>
        <taxon>Metazoa</taxon>
        <taxon>Chordata</taxon>
        <taxon>Craniata</taxon>
        <taxon>Vertebrata</taxon>
        <taxon>Euteleostomi</taxon>
        <taxon>Archelosauria</taxon>
        <taxon>Archosauria</taxon>
        <taxon>Dinosauria</taxon>
        <taxon>Saurischia</taxon>
        <taxon>Theropoda</taxon>
        <taxon>Coelurosauria</taxon>
        <taxon>Aves</taxon>
        <taxon>Neognathae</taxon>
        <taxon>Neoaves</taxon>
        <taxon>Telluraves</taxon>
        <taxon>Australaves</taxon>
        <taxon>Passeriformes</taxon>
        <taxon>Pipridae</taxon>
        <taxon>Lepidothrix</taxon>
    </lineage>
</organism>
<accession>A0A6J0JB41</accession>
<reference evidence="5" key="1">
    <citation type="submission" date="2025-08" db="UniProtKB">
        <authorList>
            <consortium name="RefSeq"/>
        </authorList>
    </citation>
    <scope>IDENTIFICATION</scope>
</reference>
<dbReference type="RefSeq" id="XP_017695526.1">
    <property type="nucleotide sequence ID" value="XM_017840037.1"/>
</dbReference>
<name>A0A6J0JB41_9PASS</name>
<feature type="region of interest" description="Disordered" evidence="3">
    <location>
        <begin position="1"/>
        <end position="31"/>
    </location>
</feature>
<protein>
    <submittedName>
        <fullName evidence="5">Uncharacterized protein LOC108510357</fullName>
    </submittedName>
</protein>
<feature type="compositionally biased region" description="Basic residues" evidence="3">
    <location>
        <begin position="1"/>
        <end position="10"/>
    </location>
</feature>
<dbReference type="GeneID" id="108510357"/>
<gene>
    <name evidence="5" type="primary">LOC108510357</name>
</gene>
<keyword evidence="4" id="KW-1185">Reference proteome</keyword>
<feature type="region of interest" description="Disordered" evidence="3">
    <location>
        <begin position="148"/>
        <end position="184"/>
    </location>
</feature>
<feature type="non-terminal residue" evidence="5">
    <location>
        <position position="184"/>
    </location>
</feature>